<comment type="caution">
    <text evidence="12">The sequence shown here is derived from an EMBL/GenBank/DDBJ whole genome shotgun (WGS) entry which is preliminary data.</text>
</comment>
<dbReference type="AlphaFoldDB" id="A0AAJ0CW19"/>
<evidence type="ECO:0000313" key="13">
    <source>
        <dbReference type="Proteomes" id="UP001251528"/>
    </source>
</evidence>
<feature type="compositionally biased region" description="Basic and acidic residues" evidence="10">
    <location>
        <begin position="279"/>
        <end position="312"/>
    </location>
</feature>
<feature type="region of interest" description="Disordered" evidence="10">
    <location>
        <begin position="28"/>
        <end position="63"/>
    </location>
</feature>
<dbReference type="PANTHER" id="PTHR40621">
    <property type="entry name" value="TRANSCRIPTION FACTOR KAPC-RELATED"/>
    <property type="match status" value="1"/>
</dbReference>
<dbReference type="Proteomes" id="UP001251528">
    <property type="component" value="Unassembled WGS sequence"/>
</dbReference>
<reference evidence="12" key="1">
    <citation type="submission" date="2023-06" db="EMBL/GenBank/DDBJ databases">
        <title>Conoideocrella luteorostrata (Hypocreales: Clavicipitaceae), a potential biocontrol fungus for elongate hemlock scale in United States Christmas tree production areas.</title>
        <authorList>
            <person name="Barrett H."/>
            <person name="Lovett B."/>
            <person name="Macias A.M."/>
            <person name="Stajich J.E."/>
            <person name="Kasson M.T."/>
        </authorList>
    </citation>
    <scope>NUCLEOTIDE SEQUENCE</scope>
    <source>
        <strain evidence="12">ARSEF 14590</strain>
    </source>
</reference>
<feature type="coiled-coil region" evidence="9">
    <location>
        <begin position="161"/>
        <end position="191"/>
    </location>
</feature>
<feature type="compositionally biased region" description="Low complexity" evidence="10">
    <location>
        <begin position="246"/>
        <end position="267"/>
    </location>
</feature>
<dbReference type="Gene3D" id="1.20.5.170">
    <property type="match status" value="1"/>
</dbReference>
<dbReference type="SUPFAM" id="SSF57959">
    <property type="entry name" value="Leucine zipper domain"/>
    <property type="match status" value="1"/>
</dbReference>
<keyword evidence="9" id="KW-0175">Coiled coil</keyword>
<dbReference type="EMBL" id="JASWJB010000046">
    <property type="protein sequence ID" value="KAK2606115.1"/>
    <property type="molecule type" value="Genomic_DNA"/>
</dbReference>
<keyword evidence="6" id="KW-0804">Transcription</keyword>
<evidence type="ECO:0000256" key="10">
    <source>
        <dbReference type="SAM" id="MobiDB-lite"/>
    </source>
</evidence>
<keyword evidence="7" id="KW-0539">Nucleus</keyword>
<dbReference type="PANTHER" id="PTHR40621:SF11">
    <property type="entry name" value="TRANSCRIPTION FACTOR KAPC-RELATED"/>
    <property type="match status" value="1"/>
</dbReference>
<dbReference type="GO" id="GO:0090575">
    <property type="term" value="C:RNA polymerase II transcription regulator complex"/>
    <property type="evidence" value="ECO:0007669"/>
    <property type="project" value="TreeGrafter"/>
</dbReference>
<feature type="compositionally biased region" description="Basic and acidic residues" evidence="10">
    <location>
        <begin position="136"/>
        <end position="146"/>
    </location>
</feature>
<evidence type="ECO:0000256" key="8">
    <source>
        <dbReference type="ARBA" id="ARBA00044067"/>
    </source>
</evidence>
<evidence type="ECO:0000256" key="4">
    <source>
        <dbReference type="ARBA" id="ARBA00023015"/>
    </source>
</evidence>
<evidence type="ECO:0000256" key="3">
    <source>
        <dbReference type="ARBA" id="ARBA00007163"/>
    </source>
</evidence>
<dbReference type="PROSITE" id="PS00036">
    <property type="entry name" value="BZIP_BASIC"/>
    <property type="match status" value="1"/>
</dbReference>
<comment type="subcellular location">
    <subcellularLocation>
        <location evidence="2">Nucleus</location>
    </subcellularLocation>
</comment>
<name>A0AAJ0CW19_9HYPO</name>
<feature type="compositionally biased region" description="Low complexity" evidence="10">
    <location>
        <begin position="149"/>
        <end position="159"/>
    </location>
</feature>
<comment type="function">
    <text evidence="1">Putative transcription factor.</text>
</comment>
<dbReference type="InterPro" id="IPR050936">
    <property type="entry name" value="AP-1-like"/>
</dbReference>
<keyword evidence="5" id="KW-0238">DNA-binding</keyword>
<organism evidence="12 13">
    <name type="scientific">Conoideocrella luteorostrata</name>
    <dbReference type="NCBI Taxonomy" id="1105319"/>
    <lineage>
        <taxon>Eukaryota</taxon>
        <taxon>Fungi</taxon>
        <taxon>Dikarya</taxon>
        <taxon>Ascomycota</taxon>
        <taxon>Pezizomycotina</taxon>
        <taxon>Sordariomycetes</taxon>
        <taxon>Hypocreomycetidae</taxon>
        <taxon>Hypocreales</taxon>
        <taxon>Clavicipitaceae</taxon>
        <taxon>Conoideocrella</taxon>
    </lineage>
</organism>
<keyword evidence="13" id="KW-1185">Reference proteome</keyword>
<evidence type="ECO:0000256" key="5">
    <source>
        <dbReference type="ARBA" id="ARBA00023125"/>
    </source>
</evidence>
<dbReference type="InterPro" id="IPR046347">
    <property type="entry name" value="bZIP_sf"/>
</dbReference>
<dbReference type="InterPro" id="IPR004827">
    <property type="entry name" value="bZIP"/>
</dbReference>
<evidence type="ECO:0000256" key="9">
    <source>
        <dbReference type="SAM" id="Coils"/>
    </source>
</evidence>
<feature type="compositionally biased region" description="Polar residues" evidence="10">
    <location>
        <begin position="50"/>
        <end position="59"/>
    </location>
</feature>
<protein>
    <recommendedName>
        <fullName evidence="8">Putative transcription factor kapC</fullName>
    </recommendedName>
</protein>
<evidence type="ECO:0000256" key="7">
    <source>
        <dbReference type="ARBA" id="ARBA00023242"/>
    </source>
</evidence>
<dbReference type="SMART" id="SM00338">
    <property type="entry name" value="BRLZ"/>
    <property type="match status" value="1"/>
</dbReference>
<feature type="domain" description="BZIP" evidence="11">
    <location>
        <begin position="148"/>
        <end position="163"/>
    </location>
</feature>
<dbReference type="Pfam" id="PF00170">
    <property type="entry name" value="bZIP_1"/>
    <property type="match status" value="1"/>
</dbReference>
<comment type="similarity">
    <text evidence="3">Belongs to the bZIP family.</text>
</comment>
<dbReference type="GO" id="GO:0001228">
    <property type="term" value="F:DNA-binding transcription activator activity, RNA polymerase II-specific"/>
    <property type="evidence" value="ECO:0007669"/>
    <property type="project" value="TreeGrafter"/>
</dbReference>
<feature type="region of interest" description="Disordered" evidence="10">
    <location>
        <begin position="96"/>
        <end position="161"/>
    </location>
</feature>
<gene>
    <name evidence="12" type="ORF">QQS21_003510</name>
</gene>
<evidence type="ECO:0000256" key="1">
    <source>
        <dbReference type="ARBA" id="ARBA00004049"/>
    </source>
</evidence>
<evidence type="ECO:0000313" key="12">
    <source>
        <dbReference type="EMBL" id="KAK2606115.1"/>
    </source>
</evidence>
<dbReference type="GO" id="GO:0000976">
    <property type="term" value="F:transcription cis-regulatory region binding"/>
    <property type="evidence" value="ECO:0007669"/>
    <property type="project" value="InterPro"/>
</dbReference>
<evidence type="ECO:0000259" key="11">
    <source>
        <dbReference type="PROSITE" id="PS00036"/>
    </source>
</evidence>
<keyword evidence="4" id="KW-0805">Transcription regulation</keyword>
<sequence>MQQPSSSGSQELPLLPAEQHLRAQLELLQNHDADTSTVTGSRDSRGAISHSPSPRTANGYQELAAASHEAVRALNKTQPEAHIHPDLRGAAEHATNMMSLDPPSGHSPSASPTGHPHTMIAQAPHSSAPEASSIGEGRKAKRELSQSKRAAQNRAAQRAFRQRKEGYIKKLEQQVRELADMEETFKAIQTENHDLRNYVLHLQSRLLSTQGEFPPPPPSINLSPVAPQPRARTPEQAPTAEVGTPLEAVAQAVAGLAAQAQLAQSEQQHQERYPPSPGYKHEPREEDARSSDEINRQFHQHDEDRAGRPAHA</sequence>
<evidence type="ECO:0000256" key="6">
    <source>
        <dbReference type="ARBA" id="ARBA00023163"/>
    </source>
</evidence>
<proteinExistence type="inferred from homology"/>
<evidence type="ECO:0000256" key="2">
    <source>
        <dbReference type="ARBA" id="ARBA00004123"/>
    </source>
</evidence>
<feature type="region of interest" description="Disordered" evidence="10">
    <location>
        <begin position="209"/>
        <end position="312"/>
    </location>
</feature>
<accession>A0AAJ0CW19</accession>